<evidence type="ECO:0000313" key="7">
    <source>
        <dbReference type="Proteomes" id="UP001212152"/>
    </source>
</evidence>
<feature type="repeat" description="Pumilio" evidence="3">
    <location>
        <begin position="186"/>
        <end position="221"/>
    </location>
</feature>
<feature type="region of interest" description="Disordered" evidence="4">
    <location>
        <begin position="1"/>
        <end position="120"/>
    </location>
</feature>
<evidence type="ECO:0000256" key="2">
    <source>
        <dbReference type="ARBA" id="ARBA00022884"/>
    </source>
</evidence>
<feature type="repeat" description="Pumilio" evidence="3">
    <location>
        <begin position="335"/>
        <end position="371"/>
    </location>
</feature>
<dbReference type="InterPro" id="IPR012959">
    <property type="entry name" value="CPL_dom"/>
</dbReference>
<dbReference type="InterPro" id="IPR033133">
    <property type="entry name" value="PUM-HD"/>
</dbReference>
<sequence length="733" mass="82253">MAKLTKEPKMARPPITEMDVDEPHGNQDSADEFSSEEEWEETEAASEDDESHVKQEDDVEDEDDDEAEDENENEDEDEDGEPEAKRARTAEEEEKLRQSRAEQKQAKQERKASKPNAPLIQEAKAIWETLRQKKLSARDRKSEMKALMDLVRGKVKDIIFKHDASRIIQCALKYGDQKQRDEIAGELKGHYAELSKSVYGRFIISKILSYCSADYRGLVVKDFYGKIRKIVRHKEAAIILEEAYVQSNGTERNKLLEEFYGPEFALFKNAGGRSIEELIAETPEKKPVIVKHLREVLNSVLEKGFTNIGHLTIVHRAILEYMTFAEEKQMVDLIELLKEHLVTILHTREGARVAQLCILHSGPKDRKLIIKSLKSFVVKIAKEQYGHAVLITIFECVDDTVLVDKAILSELMADGLTPGDFLTDLLMNRYASRVIMFLLSGRNRKIQPPYLIKELEEMDAVRARTSKKDDALRKEQLLKAVSPPLLKVLEERCDELVRDLTSGAVVVEAVFHAHGDKTTLLRNIAKLAGGAATDVAANGKSDEPFNAIKKLKADVAAAKQQEEGIDMNEHVMVGRATTYILKDIFAPRRKFGAPATAEKPESLEFSKLLAAELKPNVAYWLRRCAEDPKRTSGTAFVFVALLERGAPEARKTILDAVKKEKKLDEQLQKRVAVRVAEQAAEAKAAGGDADEKPTAGKRKRKTNKDKATPAPGAVQASSGIQTFLRVYSEMSKA</sequence>
<evidence type="ECO:0000256" key="4">
    <source>
        <dbReference type="SAM" id="MobiDB-lite"/>
    </source>
</evidence>
<dbReference type="PANTHER" id="PTHR13389">
    <property type="entry name" value="PUMILIO HOMOLOG 3"/>
    <property type="match status" value="1"/>
</dbReference>
<keyword evidence="1" id="KW-0677">Repeat</keyword>
<dbReference type="PROSITE" id="PS50303">
    <property type="entry name" value="PUM_HD"/>
    <property type="match status" value="1"/>
</dbReference>
<feature type="compositionally biased region" description="Acidic residues" evidence="4">
    <location>
        <begin position="57"/>
        <end position="81"/>
    </location>
</feature>
<dbReference type="InterPro" id="IPR016024">
    <property type="entry name" value="ARM-type_fold"/>
</dbReference>
<dbReference type="Pfam" id="PF00806">
    <property type="entry name" value="PUF"/>
    <property type="match status" value="1"/>
</dbReference>
<organism evidence="6 7">
    <name type="scientific">Geranomyces variabilis</name>
    <dbReference type="NCBI Taxonomy" id="109894"/>
    <lineage>
        <taxon>Eukaryota</taxon>
        <taxon>Fungi</taxon>
        <taxon>Fungi incertae sedis</taxon>
        <taxon>Chytridiomycota</taxon>
        <taxon>Chytridiomycota incertae sedis</taxon>
        <taxon>Chytridiomycetes</taxon>
        <taxon>Spizellomycetales</taxon>
        <taxon>Powellomycetaceae</taxon>
        <taxon>Geranomyces</taxon>
    </lineage>
</organism>
<dbReference type="EMBL" id="JADGJQ010000019">
    <property type="protein sequence ID" value="KAJ3179868.1"/>
    <property type="molecule type" value="Genomic_DNA"/>
</dbReference>
<dbReference type="GO" id="GO:0006417">
    <property type="term" value="P:regulation of translation"/>
    <property type="evidence" value="ECO:0007669"/>
    <property type="project" value="TreeGrafter"/>
</dbReference>
<dbReference type="InterPro" id="IPR040059">
    <property type="entry name" value="PUM3"/>
</dbReference>
<keyword evidence="7" id="KW-1185">Reference proteome</keyword>
<gene>
    <name evidence="6" type="ORF">HDU87_002436</name>
</gene>
<keyword evidence="2" id="KW-0694">RNA-binding</keyword>
<evidence type="ECO:0000256" key="1">
    <source>
        <dbReference type="ARBA" id="ARBA00022737"/>
    </source>
</evidence>
<dbReference type="InterPro" id="IPR011989">
    <property type="entry name" value="ARM-like"/>
</dbReference>
<feature type="compositionally biased region" description="Basic and acidic residues" evidence="4">
    <location>
        <begin position="1"/>
        <end position="10"/>
    </location>
</feature>
<reference evidence="6" key="1">
    <citation type="submission" date="2020-05" db="EMBL/GenBank/DDBJ databases">
        <title>Phylogenomic resolution of chytrid fungi.</title>
        <authorList>
            <person name="Stajich J.E."/>
            <person name="Amses K."/>
            <person name="Simmons R."/>
            <person name="Seto K."/>
            <person name="Myers J."/>
            <person name="Bonds A."/>
            <person name="Quandt C.A."/>
            <person name="Barry K."/>
            <person name="Liu P."/>
            <person name="Grigoriev I."/>
            <person name="Longcore J.E."/>
            <person name="James T.Y."/>
        </authorList>
    </citation>
    <scope>NUCLEOTIDE SEQUENCE</scope>
    <source>
        <strain evidence="6">JEL0379</strain>
    </source>
</reference>
<dbReference type="SUPFAM" id="SSF48371">
    <property type="entry name" value="ARM repeat"/>
    <property type="match status" value="1"/>
</dbReference>
<feature type="domain" description="PUM-HD" evidence="5">
    <location>
        <begin position="122"/>
        <end position="489"/>
    </location>
</feature>
<dbReference type="GO" id="GO:0003729">
    <property type="term" value="F:mRNA binding"/>
    <property type="evidence" value="ECO:0007669"/>
    <property type="project" value="TreeGrafter"/>
</dbReference>
<evidence type="ECO:0000313" key="6">
    <source>
        <dbReference type="EMBL" id="KAJ3179868.1"/>
    </source>
</evidence>
<evidence type="ECO:0000256" key="3">
    <source>
        <dbReference type="PROSITE-ProRule" id="PRU00317"/>
    </source>
</evidence>
<dbReference type="PROSITE" id="PS50302">
    <property type="entry name" value="PUM"/>
    <property type="match status" value="2"/>
</dbReference>
<feature type="compositionally biased region" description="Basic and acidic residues" evidence="4">
    <location>
        <begin position="82"/>
        <end position="112"/>
    </location>
</feature>
<evidence type="ECO:0000259" key="5">
    <source>
        <dbReference type="PROSITE" id="PS50303"/>
    </source>
</evidence>
<dbReference type="GO" id="GO:0005730">
    <property type="term" value="C:nucleolus"/>
    <property type="evidence" value="ECO:0007669"/>
    <property type="project" value="TreeGrafter"/>
</dbReference>
<feature type="compositionally biased region" description="Acidic residues" evidence="4">
    <location>
        <begin position="29"/>
        <end position="50"/>
    </location>
</feature>
<accession>A0AAD5TR84</accession>
<name>A0AAD5TR84_9FUNG</name>
<dbReference type="Pfam" id="PF08144">
    <property type="entry name" value="CPL"/>
    <property type="match status" value="1"/>
</dbReference>
<dbReference type="AlphaFoldDB" id="A0AAD5TR84"/>
<feature type="region of interest" description="Disordered" evidence="4">
    <location>
        <begin position="682"/>
        <end position="716"/>
    </location>
</feature>
<comment type="caution">
    <text evidence="6">The sequence shown here is derived from an EMBL/GenBank/DDBJ whole genome shotgun (WGS) entry which is preliminary data.</text>
</comment>
<dbReference type="Proteomes" id="UP001212152">
    <property type="component" value="Unassembled WGS sequence"/>
</dbReference>
<dbReference type="PANTHER" id="PTHR13389:SF0">
    <property type="entry name" value="PUMILIO HOMOLOG 3"/>
    <property type="match status" value="1"/>
</dbReference>
<protein>
    <recommendedName>
        <fullName evidence="5">PUM-HD domain-containing protein</fullName>
    </recommendedName>
</protein>
<proteinExistence type="predicted"/>
<dbReference type="InterPro" id="IPR001313">
    <property type="entry name" value="Pumilio_RNA-bd_rpt"/>
</dbReference>
<dbReference type="SMART" id="SM00025">
    <property type="entry name" value="Pumilio"/>
    <property type="match status" value="6"/>
</dbReference>
<dbReference type="Gene3D" id="1.25.10.10">
    <property type="entry name" value="Leucine-rich Repeat Variant"/>
    <property type="match status" value="1"/>
</dbReference>